<dbReference type="CDD" id="cd04791">
    <property type="entry name" value="LanC_SerThrkinase"/>
    <property type="match status" value="1"/>
</dbReference>
<organism evidence="9 10">
    <name type="scientific">Actinomadura yumaensis</name>
    <dbReference type="NCBI Taxonomy" id="111807"/>
    <lineage>
        <taxon>Bacteria</taxon>
        <taxon>Bacillati</taxon>
        <taxon>Actinomycetota</taxon>
        <taxon>Actinomycetes</taxon>
        <taxon>Streptosporangiales</taxon>
        <taxon>Thermomonosporaceae</taxon>
        <taxon>Actinomadura</taxon>
    </lineage>
</organism>
<feature type="compositionally biased region" description="Low complexity" evidence="7">
    <location>
        <begin position="958"/>
        <end position="995"/>
    </location>
</feature>
<dbReference type="PROSITE" id="PS50011">
    <property type="entry name" value="PROTEIN_KINASE_DOM"/>
    <property type="match status" value="1"/>
</dbReference>
<dbReference type="Gene3D" id="3.30.200.20">
    <property type="entry name" value="Phosphorylase Kinase, domain 1"/>
    <property type="match status" value="1"/>
</dbReference>
<evidence type="ECO:0000313" key="10">
    <source>
        <dbReference type="Proteomes" id="UP001596380"/>
    </source>
</evidence>
<dbReference type="Pfam" id="PF00069">
    <property type="entry name" value="Pkinase"/>
    <property type="match status" value="1"/>
</dbReference>
<dbReference type="SUPFAM" id="SSF56112">
    <property type="entry name" value="Protein kinase-like (PK-like)"/>
    <property type="match status" value="1"/>
</dbReference>
<dbReference type="EC" id="2.7.11.1" evidence="1"/>
<dbReference type="PANTHER" id="PTHR43289:SF6">
    <property type="entry name" value="SERINE_THREONINE-PROTEIN KINASE NEKL-3"/>
    <property type="match status" value="1"/>
</dbReference>
<dbReference type="PRINTS" id="PR01950">
    <property type="entry name" value="LANCSUPER"/>
</dbReference>
<evidence type="ECO:0000256" key="7">
    <source>
        <dbReference type="SAM" id="MobiDB-lite"/>
    </source>
</evidence>
<proteinExistence type="predicted"/>
<dbReference type="InterPro" id="IPR011009">
    <property type="entry name" value="Kinase-like_dom_sf"/>
</dbReference>
<reference evidence="10" key="1">
    <citation type="journal article" date="2019" name="Int. J. Syst. Evol. Microbiol.">
        <title>The Global Catalogue of Microorganisms (GCM) 10K type strain sequencing project: providing services to taxonomists for standard genome sequencing and annotation.</title>
        <authorList>
            <consortium name="The Broad Institute Genomics Platform"/>
            <consortium name="The Broad Institute Genome Sequencing Center for Infectious Disease"/>
            <person name="Wu L."/>
            <person name="Ma J."/>
        </authorList>
    </citation>
    <scope>NUCLEOTIDE SEQUENCE [LARGE SCALE GENOMIC DNA]</scope>
    <source>
        <strain evidence="10">JCM 3369</strain>
    </source>
</reference>
<accession>A0ABW2CJF3</accession>
<sequence length="995" mass="104545">MADFNFSVFATPTERDADDGRLADVLRGALGDSEAWRWSGGGMWCSVAPVGSSRRAQGWKLHVSATPGSAAEVLARSLPVLLSGRSAFKFAASLAHVELLNARNTSRGHSGKFITVYPDSDEEAVRLARELHDATAGLPGPRILSDRPYLPRSLVHYRYGAFVEERRLTNDGFYVWVIVDPDGNLVEDRRSGAYSAPPWAVCPFPEYTPERPGRTEGGAVVIGGRFQVAEAIRHLNKGSVYRAVDLETGDVAVVKEARPHVAADLAGRDARDRLRAEARALEALAHLGVAPRPIRLFEQGGHLFLAEESIPGTTLHAWVDDLIVTDGWGGHLPRAYEMAHRLASLVVRAHDAGLLLRDFNPHNVMVRPDGRPVLIDLEFAVRAGDPAEDPPARVGTPGYAAPEQFAGCVPSAAADHYGLGASLCYLFTGGPPFLLEEEPAARPASDRLAEWLAARTDGLDIPPGLTELLLGLMAEEPGDRWSASRARDALAELPAPRLGRAVRKRPDGPDRVRERCEAAVEGITGYLVASMEPGSPERLWPLSCAHGAPDPCCVQHGAAGPLAVLARCYELTGDPRVPDAVATAGRWIARRLDAGVSRPAGLYFGTAGTAWSLLEAGRAITDDALVEKALAVARALPASVPNPDVTHGTSGLGITALHLWARTGDPAFAERAVASAEALVASADERAGDIGWATPAEYESKLAGKRYYGFAHGIAGVGYFLLACARATGRADFLALAGRVGETLLSRAVTDGDIARWGAGTGDPLTAPYWCHGASGIAAFLVRLHETTGDERFAELADRSARAVAGAAWRPSLGQCHGLAGNGDLLLDLVEATGDERHEAAAWRLARVIVANRAERDGHLVFPNEPGVPSASWGDGMSGVLAFLLRLLHGSPRLWMADDIPLVRTGASGQAQSEAGGDGDGAPPADLAAAVPGPATAPHPPNGPDPVPANGPAPAHDPAPARGPAAAHGPAAGPVPAPARDAAAGPGPASGARRR</sequence>
<dbReference type="InterPro" id="IPR000719">
    <property type="entry name" value="Prot_kinase_dom"/>
</dbReference>
<dbReference type="Pfam" id="PF25816">
    <property type="entry name" value="RamC_N"/>
    <property type="match status" value="1"/>
</dbReference>
<evidence type="ECO:0000256" key="4">
    <source>
        <dbReference type="ARBA" id="ARBA00022741"/>
    </source>
</evidence>
<evidence type="ECO:0000256" key="5">
    <source>
        <dbReference type="ARBA" id="ARBA00022777"/>
    </source>
</evidence>
<keyword evidence="5" id="KW-0418">Kinase</keyword>
<dbReference type="Gene3D" id="1.50.10.20">
    <property type="match status" value="1"/>
</dbReference>
<feature type="domain" description="Protein kinase" evidence="8">
    <location>
        <begin position="226"/>
        <end position="498"/>
    </location>
</feature>
<feature type="compositionally biased region" description="Low complexity" evidence="7">
    <location>
        <begin position="906"/>
        <end position="934"/>
    </location>
</feature>
<dbReference type="SUPFAM" id="SSF158745">
    <property type="entry name" value="LanC-like"/>
    <property type="match status" value="1"/>
</dbReference>
<name>A0ABW2CJF3_9ACTN</name>
<evidence type="ECO:0000256" key="2">
    <source>
        <dbReference type="ARBA" id="ARBA00022527"/>
    </source>
</evidence>
<gene>
    <name evidence="9" type="primary">lanL</name>
    <name evidence="9" type="ORF">ACFQKB_19400</name>
</gene>
<evidence type="ECO:0000256" key="3">
    <source>
        <dbReference type="ARBA" id="ARBA00022679"/>
    </source>
</evidence>
<dbReference type="PANTHER" id="PTHR43289">
    <property type="entry name" value="MITOGEN-ACTIVATED PROTEIN KINASE KINASE KINASE 20-RELATED"/>
    <property type="match status" value="1"/>
</dbReference>
<feature type="compositionally biased region" description="Pro residues" evidence="7">
    <location>
        <begin position="935"/>
        <end position="957"/>
    </location>
</feature>
<comment type="caution">
    <text evidence="9">The sequence shown here is derived from an EMBL/GenBank/DDBJ whole genome shotgun (WGS) entry which is preliminary data.</text>
</comment>
<dbReference type="InterPro" id="IPR007822">
    <property type="entry name" value="LANC-like"/>
</dbReference>
<dbReference type="InterPro" id="IPR058053">
    <property type="entry name" value="RamC_C"/>
</dbReference>
<dbReference type="Gene3D" id="1.10.510.10">
    <property type="entry name" value="Transferase(Phosphotransferase) domain 1"/>
    <property type="match status" value="1"/>
</dbReference>
<keyword evidence="3" id="KW-0808">Transferase</keyword>
<keyword evidence="6" id="KW-0067">ATP-binding</keyword>
<dbReference type="SMART" id="SM00220">
    <property type="entry name" value="S_TKc"/>
    <property type="match status" value="1"/>
</dbReference>
<evidence type="ECO:0000313" key="9">
    <source>
        <dbReference type="EMBL" id="MFC6881928.1"/>
    </source>
</evidence>
<evidence type="ECO:0000256" key="6">
    <source>
        <dbReference type="ARBA" id="ARBA00022840"/>
    </source>
</evidence>
<evidence type="ECO:0000259" key="8">
    <source>
        <dbReference type="PROSITE" id="PS50011"/>
    </source>
</evidence>
<dbReference type="InterPro" id="IPR057929">
    <property type="entry name" value="RamC_N"/>
</dbReference>
<dbReference type="SMART" id="SM01260">
    <property type="entry name" value="LANC_like"/>
    <property type="match status" value="1"/>
</dbReference>
<protein>
    <recommendedName>
        <fullName evidence="1">non-specific serine/threonine protein kinase</fullName>
        <ecNumber evidence="1">2.7.11.1</ecNumber>
    </recommendedName>
</protein>
<keyword evidence="2" id="KW-0723">Serine/threonine-protein kinase</keyword>
<dbReference type="EMBL" id="JBHSXS010000010">
    <property type="protein sequence ID" value="MFC6881928.1"/>
    <property type="molecule type" value="Genomic_DNA"/>
</dbReference>
<evidence type="ECO:0000256" key="1">
    <source>
        <dbReference type="ARBA" id="ARBA00012513"/>
    </source>
</evidence>
<feature type="region of interest" description="Disordered" evidence="7">
    <location>
        <begin position="906"/>
        <end position="995"/>
    </location>
</feature>
<dbReference type="RefSeq" id="WP_378063409.1">
    <property type="nucleotide sequence ID" value="NZ_JBHSXS010000010.1"/>
</dbReference>
<keyword evidence="10" id="KW-1185">Reference proteome</keyword>
<dbReference type="NCBIfam" id="NF038150">
    <property type="entry name" value="lanthi_synth_IV"/>
    <property type="match status" value="1"/>
</dbReference>
<dbReference type="Pfam" id="PF05147">
    <property type="entry name" value="LANC_like"/>
    <property type="match status" value="1"/>
</dbReference>
<dbReference type="Proteomes" id="UP001596380">
    <property type="component" value="Unassembled WGS sequence"/>
</dbReference>
<keyword evidence="4" id="KW-0547">Nucleotide-binding</keyword>